<dbReference type="Gene3D" id="2.30.29.30">
    <property type="entry name" value="Pleckstrin-homology domain (PH domain)/Phosphotyrosine-binding domain (PTB)"/>
    <property type="match status" value="1"/>
</dbReference>
<dbReference type="OrthoDB" id="5579281at2759"/>
<evidence type="ECO:0000259" key="2">
    <source>
        <dbReference type="PROSITE" id="PS50003"/>
    </source>
</evidence>
<gene>
    <name evidence="3" type="ORF">F8M41_025372</name>
</gene>
<accession>A0A8H3XKB3</accession>
<dbReference type="SMART" id="SM00233">
    <property type="entry name" value="PH"/>
    <property type="match status" value="3"/>
</dbReference>
<dbReference type="Pfam" id="PF23207">
    <property type="entry name" value="PH_SPO71"/>
    <property type="match status" value="1"/>
</dbReference>
<name>A0A8H3XKB3_GIGMA</name>
<reference evidence="3 4" key="1">
    <citation type="journal article" date="2019" name="Environ. Microbiol.">
        <title>At the nexus of three kingdoms: the genome of the mycorrhizal fungus Gigaspora margarita provides insights into plant, endobacterial and fungal interactions.</title>
        <authorList>
            <person name="Venice F."/>
            <person name="Ghignone S."/>
            <person name="Salvioli di Fossalunga A."/>
            <person name="Amselem J."/>
            <person name="Novero M."/>
            <person name="Xianan X."/>
            <person name="Sedzielewska Toro K."/>
            <person name="Morin E."/>
            <person name="Lipzen A."/>
            <person name="Grigoriev I.V."/>
            <person name="Henrissat B."/>
            <person name="Martin F.M."/>
            <person name="Bonfante P."/>
        </authorList>
    </citation>
    <scope>NUCLEOTIDE SEQUENCE [LARGE SCALE GENOMIC DNA]</scope>
    <source>
        <strain evidence="3 4">BEG34</strain>
    </source>
</reference>
<dbReference type="PANTHER" id="PTHR28076">
    <property type="entry name" value="SPORULATION-SPECIFIC PROTEIN 71"/>
    <property type="match status" value="1"/>
</dbReference>
<proteinExistence type="predicted"/>
<evidence type="ECO:0000313" key="4">
    <source>
        <dbReference type="Proteomes" id="UP000439903"/>
    </source>
</evidence>
<dbReference type="PANTHER" id="PTHR28076:SF1">
    <property type="entry name" value="PROSPORE MEMBRANE ADAPTER PROTEIN SPO71"/>
    <property type="match status" value="1"/>
</dbReference>
<dbReference type="InterPro" id="IPR057379">
    <property type="entry name" value="PH_SPO71"/>
</dbReference>
<feature type="compositionally biased region" description="Polar residues" evidence="1">
    <location>
        <begin position="95"/>
        <end position="106"/>
    </location>
</feature>
<dbReference type="InterPro" id="IPR011993">
    <property type="entry name" value="PH-like_dom_sf"/>
</dbReference>
<dbReference type="GO" id="GO:1902657">
    <property type="term" value="P:protein localization to prospore membrane"/>
    <property type="evidence" value="ECO:0007669"/>
    <property type="project" value="InterPro"/>
</dbReference>
<feature type="region of interest" description="Disordered" evidence="1">
    <location>
        <begin position="541"/>
        <end position="565"/>
    </location>
</feature>
<dbReference type="EMBL" id="WTPW01000902">
    <property type="protein sequence ID" value="KAF0470600.1"/>
    <property type="molecule type" value="Genomic_DNA"/>
</dbReference>
<feature type="compositionally biased region" description="Low complexity" evidence="1">
    <location>
        <begin position="545"/>
        <end position="558"/>
    </location>
</feature>
<organism evidence="3 4">
    <name type="scientific">Gigaspora margarita</name>
    <dbReference type="NCBI Taxonomy" id="4874"/>
    <lineage>
        <taxon>Eukaryota</taxon>
        <taxon>Fungi</taxon>
        <taxon>Fungi incertae sedis</taxon>
        <taxon>Mucoromycota</taxon>
        <taxon>Glomeromycotina</taxon>
        <taxon>Glomeromycetes</taxon>
        <taxon>Diversisporales</taxon>
        <taxon>Gigasporaceae</taxon>
        <taxon>Gigaspora</taxon>
    </lineage>
</organism>
<dbReference type="SUPFAM" id="SSF50729">
    <property type="entry name" value="PH domain-like"/>
    <property type="match status" value="3"/>
</dbReference>
<feature type="region of interest" description="Disordered" evidence="1">
    <location>
        <begin position="91"/>
        <end position="110"/>
    </location>
</feature>
<evidence type="ECO:0000313" key="3">
    <source>
        <dbReference type="EMBL" id="KAF0470600.1"/>
    </source>
</evidence>
<dbReference type="Proteomes" id="UP000439903">
    <property type="component" value="Unassembled WGS sequence"/>
</dbReference>
<dbReference type="InterPro" id="IPR029217">
    <property type="entry name" value="Spo7_2_N"/>
</dbReference>
<dbReference type="Pfam" id="PF15404">
    <property type="entry name" value="PH_4"/>
    <property type="match status" value="1"/>
</dbReference>
<dbReference type="AlphaFoldDB" id="A0A8H3XKB3"/>
<keyword evidence="4" id="KW-1185">Reference proteome</keyword>
<dbReference type="PROSITE" id="PS50003">
    <property type="entry name" value="PH_DOMAIN"/>
    <property type="match status" value="2"/>
</dbReference>
<dbReference type="InterPro" id="IPR040345">
    <property type="entry name" value="Mug56/Spo71"/>
</dbReference>
<dbReference type="InterPro" id="IPR039486">
    <property type="entry name" value="Mug56/Spo71_PH"/>
</dbReference>
<dbReference type="InterPro" id="IPR001849">
    <property type="entry name" value="PH_domain"/>
</dbReference>
<feature type="domain" description="PH" evidence="2">
    <location>
        <begin position="497"/>
        <end position="679"/>
    </location>
</feature>
<evidence type="ECO:0000256" key="1">
    <source>
        <dbReference type="SAM" id="MobiDB-lite"/>
    </source>
</evidence>
<comment type="caution">
    <text evidence="3">The sequence shown here is derived from an EMBL/GenBank/DDBJ whole genome shotgun (WGS) entry which is preliminary data.</text>
</comment>
<dbReference type="CDD" id="cd00821">
    <property type="entry name" value="PH"/>
    <property type="match status" value="1"/>
</dbReference>
<dbReference type="Pfam" id="PF15407">
    <property type="entry name" value="Spo7_2_N"/>
    <property type="match status" value="1"/>
</dbReference>
<protein>
    <submittedName>
        <fullName evidence="3">PH domain protein</fullName>
    </submittedName>
</protein>
<feature type="domain" description="PH" evidence="2">
    <location>
        <begin position="741"/>
        <end position="904"/>
    </location>
</feature>
<sequence>MLTDPVNTDVSRTRTRDSFNQWVPQHSLIGEPHNLSRSMSLHLHSTSRRVFIGPTPANWNYKKKSLWFSKSEKAVHHGTRRRQTFRAESDVVGPNNMTSLDYNSSDDQSEKPNMITDAPFLVEEPQEVEELEISESDVDCPTMNREVFYTPSENIKTYPVTPPHNPRVLNSKSHHSQTLPLHIHPTLSVINSTLEEDDSQHDDASISSINLSNLPIDYDEINEPNFDANNTANVNSDVGYFDIPVYAPGTIIKEDCILIRIEHVYHSGVPRMYNDSTSKKYLTNSTGWREYNVKLKPDKIEFYKNKKKAVDQLIFSSSTRLSLYSPVDYTLALSTPNDCGMKVFIFRPKTYTLSMGWYRALYNLLTEPSVKPVPSVCDVVVPDLDVRVQIPLKDEKQAFKITVEEITKTVLDELSGINEWEDVLNEWLQNSDMRLCWKRYDRIEWIVWEKNDDDEKDRNDLLACPQFIEGTHQLQLRCTEHYPTSVTLPDESKLQEPPPVEGYLIRVTNEKGHKNRPKRLYFSSHDYYLFFLKPFIASPPPPPSSSALEAGSGSCSGSTEDDKTNNKRPLIYAVSPHAQGPQYVDAFLKANSKRRIKQIINAYGFINLIDVKEVRPLMDDNIEDVCENEHSEDQSKDLKSEGKGCPFELVMMNGMTIVLEAYSKTTMKEWVKCLDALIKYWKARVADDVKIQISTFKINQFNNHDDNSAYIGDDIRGNWDNFRSYANPTIWHWCILNGCRGITKSGLLYQKFHYYGTFNNYYHVLTRGYLIFYRLYSWSTTGRKIRRSYHRRKGIINLLDCYVYSGQITDHDLSYSRNLNRVSTEMQNFPRIYSDGMCCFDKDDECTFVVWQGNKHHVIKRSGVIGLEFRKKATLDSVGKVWIFRARNRSEREEWVWALNIEIERCLMEHKRTIHH</sequence>